<sequence length="373" mass="42087">MIGTEFRVEIDPKEIDDLRERLLRTRWANPEPVDDWSQGVPLDYAKDVASYWVHGYDMNRVADRINVHPQFLVEIDGVDIHVLHARSPHPQARPLVITHGWPGSVIEFLDVIPLLTDPPDPADAFHVVCPTLPGFGFSGKPTETGWNVQRIARAWAQLMAKLGYDRYWAQGGDWGSFITGDLGAVDPDHVAGIHMTLPRAPSVPDAELSDLDRAWLADAEEWRARGQGYSAQQSTRPQTIGYGLVDSPAAQLTWILDKFWAWTDNGGDLESVISRDVLLDNVMLYWLPAAGASSARIYWENFPRHLGRDPVGVPMGASFFPREVVKTPRPWLERRFSDIRYFNTDLERGGHFPSLEVPEAFVAEVRACFRLMP</sequence>
<dbReference type="InterPro" id="IPR010497">
    <property type="entry name" value="Epoxide_hydro_N"/>
</dbReference>
<name>A0ABP3RUV9_9ACTN</name>
<keyword evidence="6" id="KW-1185">Reference proteome</keyword>
<comment type="caution">
    <text evidence="5">The sequence shown here is derived from an EMBL/GenBank/DDBJ whole genome shotgun (WGS) entry which is preliminary data.</text>
</comment>
<keyword evidence="3 5" id="KW-0378">Hydrolase</keyword>
<organism evidence="5 6">
    <name type="scientific">Sporichthya brevicatena</name>
    <dbReference type="NCBI Taxonomy" id="171442"/>
    <lineage>
        <taxon>Bacteria</taxon>
        <taxon>Bacillati</taxon>
        <taxon>Actinomycetota</taxon>
        <taxon>Actinomycetes</taxon>
        <taxon>Sporichthyales</taxon>
        <taxon>Sporichthyaceae</taxon>
        <taxon>Sporichthya</taxon>
    </lineage>
</organism>
<dbReference type="PANTHER" id="PTHR21661">
    <property type="entry name" value="EPOXIDE HYDROLASE 1-RELATED"/>
    <property type="match status" value="1"/>
</dbReference>
<dbReference type="InterPro" id="IPR016292">
    <property type="entry name" value="Epoxide_hydrolase"/>
</dbReference>
<dbReference type="Pfam" id="PF06441">
    <property type="entry name" value="EHN"/>
    <property type="match status" value="1"/>
</dbReference>
<feature type="domain" description="Epoxide hydrolase N-terminal" evidence="4">
    <location>
        <begin position="4"/>
        <end position="108"/>
    </location>
</feature>
<dbReference type="InterPro" id="IPR000639">
    <property type="entry name" value="Epox_hydrolase-like"/>
</dbReference>
<dbReference type="PIRSF" id="PIRSF001112">
    <property type="entry name" value="Epoxide_hydrolase"/>
    <property type="match status" value="1"/>
</dbReference>
<dbReference type="PANTHER" id="PTHR21661:SF35">
    <property type="entry name" value="EPOXIDE HYDROLASE"/>
    <property type="match status" value="1"/>
</dbReference>
<accession>A0ABP3RUV9</accession>
<dbReference type="SUPFAM" id="SSF53474">
    <property type="entry name" value="alpha/beta-Hydrolases"/>
    <property type="match status" value="1"/>
</dbReference>
<dbReference type="Proteomes" id="UP001500957">
    <property type="component" value="Unassembled WGS sequence"/>
</dbReference>
<comment type="similarity">
    <text evidence="1">Belongs to the peptidase S33 family.</text>
</comment>
<evidence type="ECO:0000256" key="1">
    <source>
        <dbReference type="ARBA" id="ARBA00010088"/>
    </source>
</evidence>
<dbReference type="PRINTS" id="PR00412">
    <property type="entry name" value="EPOXHYDRLASE"/>
</dbReference>
<dbReference type="RefSeq" id="WP_344603312.1">
    <property type="nucleotide sequence ID" value="NZ_BAAAHE010000011.1"/>
</dbReference>
<dbReference type="GO" id="GO:0016787">
    <property type="term" value="F:hydrolase activity"/>
    <property type="evidence" value="ECO:0007669"/>
    <property type="project" value="UniProtKB-KW"/>
</dbReference>
<dbReference type="EMBL" id="BAAAHE010000011">
    <property type="protein sequence ID" value="GAA0614533.1"/>
    <property type="molecule type" value="Genomic_DNA"/>
</dbReference>
<evidence type="ECO:0000313" key="5">
    <source>
        <dbReference type="EMBL" id="GAA0614533.1"/>
    </source>
</evidence>
<protein>
    <submittedName>
        <fullName evidence="5">Epoxide hydrolase</fullName>
    </submittedName>
</protein>
<reference evidence="6" key="1">
    <citation type="journal article" date="2019" name="Int. J. Syst. Evol. Microbiol.">
        <title>The Global Catalogue of Microorganisms (GCM) 10K type strain sequencing project: providing services to taxonomists for standard genome sequencing and annotation.</title>
        <authorList>
            <consortium name="The Broad Institute Genomics Platform"/>
            <consortium name="The Broad Institute Genome Sequencing Center for Infectious Disease"/>
            <person name="Wu L."/>
            <person name="Ma J."/>
        </authorList>
    </citation>
    <scope>NUCLEOTIDE SEQUENCE [LARGE SCALE GENOMIC DNA]</scope>
    <source>
        <strain evidence="6">JCM 10671</strain>
    </source>
</reference>
<evidence type="ECO:0000313" key="6">
    <source>
        <dbReference type="Proteomes" id="UP001500957"/>
    </source>
</evidence>
<proteinExistence type="inferred from homology"/>
<dbReference type="InterPro" id="IPR029058">
    <property type="entry name" value="AB_hydrolase_fold"/>
</dbReference>
<evidence type="ECO:0000259" key="4">
    <source>
        <dbReference type="Pfam" id="PF06441"/>
    </source>
</evidence>
<keyword evidence="2" id="KW-0058">Aromatic hydrocarbons catabolism</keyword>
<dbReference type="Gene3D" id="3.40.50.1820">
    <property type="entry name" value="alpha/beta hydrolase"/>
    <property type="match status" value="1"/>
</dbReference>
<evidence type="ECO:0000256" key="2">
    <source>
        <dbReference type="ARBA" id="ARBA00022797"/>
    </source>
</evidence>
<evidence type="ECO:0000256" key="3">
    <source>
        <dbReference type="ARBA" id="ARBA00022801"/>
    </source>
</evidence>
<gene>
    <name evidence="5" type="ORF">GCM10009547_15470</name>
</gene>